<keyword evidence="2" id="KW-1185">Reference proteome</keyword>
<gene>
    <name evidence="1" type="ORF">FWK35_00016060</name>
</gene>
<dbReference type="EMBL" id="VUJU01003296">
    <property type="protein sequence ID" value="KAF0758451.1"/>
    <property type="molecule type" value="Genomic_DNA"/>
</dbReference>
<organism evidence="1 2">
    <name type="scientific">Aphis craccivora</name>
    <name type="common">Cowpea aphid</name>
    <dbReference type="NCBI Taxonomy" id="307492"/>
    <lineage>
        <taxon>Eukaryota</taxon>
        <taxon>Metazoa</taxon>
        <taxon>Ecdysozoa</taxon>
        <taxon>Arthropoda</taxon>
        <taxon>Hexapoda</taxon>
        <taxon>Insecta</taxon>
        <taxon>Pterygota</taxon>
        <taxon>Neoptera</taxon>
        <taxon>Paraneoptera</taxon>
        <taxon>Hemiptera</taxon>
        <taxon>Sternorrhyncha</taxon>
        <taxon>Aphidomorpha</taxon>
        <taxon>Aphidoidea</taxon>
        <taxon>Aphididae</taxon>
        <taxon>Aphidini</taxon>
        <taxon>Aphis</taxon>
        <taxon>Aphis</taxon>
    </lineage>
</organism>
<dbReference type="Proteomes" id="UP000478052">
    <property type="component" value="Unassembled WGS sequence"/>
</dbReference>
<comment type="caution">
    <text evidence="1">The sequence shown here is derived from an EMBL/GenBank/DDBJ whole genome shotgun (WGS) entry which is preliminary data.</text>
</comment>
<dbReference type="AlphaFoldDB" id="A0A6G0YM20"/>
<evidence type="ECO:0000313" key="1">
    <source>
        <dbReference type="EMBL" id="KAF0758451.1"/>
    </source>
</evidence>
<proteinExistence type="predicted"/>
<name>A0A6G0YM20_APHCR</name>
<protein>
    <submittedName>
        <fullName evidence="1">Uncharacterized protein</fullName>
    </submittedName>
</protein>
<reference evidence="1 2" key="1">
    <citation type="submission" date="2019-08" db="EMBL/GenBank/DDBJ databases">
        <title>Whole genome of Aphis craccivora.</title>
        <authorList>
            <person name="Voronova N.V."/>
            <person name="Shulinski R.S."/>
            <person name="Bandarenka Y.V."/>
            <person name="Zhorov D.G."/>
            <person name="Warner D."/>
        </authorList>
    </citation>
    <scope>NUCLEOTIDE SEQUENCE [LARGE SCALE GENOMIC DNA]</scope>
    <source>
        <strain evidence="1">180601</strain>
        <tissue evidence="1">Whole Body</tissue>
    </source>
</reference>
<sequence length="48" mass="5831">MNICKLFCSLKYNTRFFISLAYNNYKIGNLNFDVFRPLKHKPPFFTKH</sequence>
<evidence type="ECO:0000313" key="2">
    <source>
        <dbReference type="Proteomes" id="UP000478052"/>
    </source>
</evidence>
<accession>A0A6G0YM20</accession>